<dbReference type="EMBL" id="JBHTIA010000005">
    <property type="protein sequence ID" value="MFD0765199.1"/>
    <property type="molecule type" value="Genomic_DNA"/>
</dbReference>
<feature type="transmembrane region" description="Helical" evidence="1">
    <location>
        <begin position="183"/>
        <end position="203"/>
    </location>
</feature>
<comment type="caution">
    <text evidence="3">The sequence shown here is derived from an EMBL/GenBank/DDBJ whole genome shotgun (WGS) entry which is preliminary data.</text>
</comment>
<proteinExistence type="predicted"/>
<keyword evidence="4" id="KW-1185">Reference proteome</keyword>
<feature type="transmembrane region" description="Helical" evidence="1">
    <location>
        <begin position="240"/>
        <end position="258"/>
    </location>
</feature>
<dbReference type="RefSeq" id="WP_377142013.1">
    <property type="nucleotide sequence ID" value="NZ_JBHTIA010000005.1"/>
</dbReference>
<feature type="transmembrane region" description="Helical" evidence="1">
    <location>
        <begin position="68"/>
        <end position="88"/>
    </location>
</feature>
<feature type="transmembrane region" description="Helical" evidence="1">
    <location>
        <begin position="30"/>
        <end position="48"/>
    </location>
</feature>
<evidence type="ECO:0000256" key="1">
    <source>
        <dbReference type="SAM" id="Phobius"/>
    </source>
</evidence>
<sequence length="355" mass="41367">MGLIRFLLACFVVIFHASPYWRFLPMPGDLSVQCFYIISGFYMALILNEKYTGRKSTWTFYSNRVLKIYPIYFVLLLVLVAWAALVRYKSYPGTFDFYSEYWPLPLTTLLYLLFVNLFLMGIDTVFYLGINPNGTLYFTKNINLNQPYVVQFAFNPYAWTIGVELLFYLIAPLIVRKKIWVPLLLIALSLFTRIYLASIGLNFSPWNYMFFPNQLMFFMGGVISYHLYRAFKQNPPSKWRSVMVFLLFIMIITFYSQIPGNAYYKQALLFCFEVAAIPYAFILTKGVKADRYIGNLSFPIYLSQALVLKIVVAKSFPKIISHGFTTLAITIGLSILLHHFIAQPIERYRQRRIAS</sequence>
<dbReference type="PANTHER" id="PTHR23028">
    <property type="entry name" value="ACETYLTRANSFERASE"/>
    <property type="match status" value="1"/>
</dbReference>
<feature type="transmembrane region" description="Helical" evidence="1">
    <location>
        <begin position="319"/>
        <end position="342"/>
    </location>
</feature>
<accession>A0ABW2ZGD8</accession>
<evidence type="ECO:0000259" key="2">
    <source>
        <dbReference type="Pfam" id="PF01757"/>
    </source>
</evidence>
<keyword evidence="1" id="KW-1133">Transmembrane helix</keyword>
<evidence type="ECO:0000313" key="4">
    <source>
        <dbReference type="Proteomes" id="UP001597073"/>
    </source>
</evidence>
<keyword evidence="1" id="KW-0812">Transmembrane</keyword>
<evidence type="ECO:0000313" key="3">
    <source>
        <dbReference type="EMBL" id="MFD0765199.1"/>
    </source>
</evidence>
<name>A0ABW2ZGD8_9SPHI</name>
<dbReference type="Proteomes" id="UP001597073">
    <property type="component" value="Unassembled WGS sequence"/>
</dbReference>
<keyword evidence="3" id="KW-0012">Acyltransferase</keyword>
<feature type="domain" description="Acyltransferase 3" evidence="2">
    <location>
        <begin position="3"/>
        <end position="338"/>
    </location>
</feature>
<feature type="transmembrane region" description="Helical" evidence="1">
    <location>
        <begin position="109"/>
        <end position="128"/>
    </location>
</feature>
<dbReference type="PANTHER" id="PTHR23028:SF53">
    <property type="entry name" value="ACYL_TRANSF_3 DOMAIN-CONTAINING PROTEIN"/>
    <property type="match status" value="1"/>
</dbReference>
<feature type="transmembrane region" description="Helical" evidence="1">
    <location>
        <begin position="264"/>
        <end position="284"/>
    </location>
</feature>
<feature type="transmembrane region" description="Helical" evidence="1">
    <location>
        <begin position="209"/>
        <end position="228"/>
    </location>
</feature>
<organism evidence="3 4">
    <name type="scientific">Mucilaginibacter lutimaris</name>
    <dbReference type="NCBI Taxonomy" id="931629"/>
    <lineage>
        <taxon>Bacteria</taxon>
        <taxon>Pseudomonadati</taxon>
        <taxon>Bacteroidota</taxon>
        <taxon>Sphingobacteriia</taxon>
        <taxon>Sphingobacteriales</taxon>
        <taxon>Sphingobacteriaceae</taxon>
        <taxon>Mucilaginibacter</taxon>
    </lineage>
</organism>
<feature type="transmembrane region" description="Helical" evidence="1">
    <location>
        <begin position="6"/>
        <end position="23"/>
    </location>
</feature>
<keyword evidence="1" id="KW-0472">Membrane</keyword>
<dbReference type="InterPro" id="IPR050879">
    <property type="entry name" value="Acyltransferase_3"/>
</dbReference>
<dbReference type="EC" id="2.3.-.-" evidence="3"/>
<keyword evidence="3" id="KW-0808">Transferase</keyword>
<dbReference type="GO" id="GO:0016746">
    <property type="term" value="F:acyltransferase activity"/>
    <property type="evidence" value="ECO:0007669"/>
    <property type="project" value="UniProtKB-KW"/>
</dbReference>
<dbReference type="Pfam" id="PF01757">
    <property type="entry name" value="Acyl_transf_3"/>
    <property type="match status" value="1"/>
</dbReference>
<dbReference type="InterPro" id="IPR002656">
    <property type="entry name" value="Acyl_transf_3_dom"/>
</dbReference>
<reference evidence="4" key="1">
    <citation type="journal article" date="2019" name="Int. J. Syst. Evol. Microbiol.">
        <title>The Global Catalogue of Microorganisms (GCM) 10K type strain sequencing project: providing services to taxonomists for standard genome sequencing and annotation.</title>
        <authorList>
            <consortium name="The Broad Institute Genomics Platform"/>
            <consortium name="The Broad Institute Genome Sequencing Center for Infectious Disease"/>
            <person name="Wu L."/>
            <person name="Ma J."/>
        </authorList>
    </citation>
    <scope>NUCLEOTIDE SEQUENCE [LARGE SCALE GENOMIC DNA]</scope>
    <source>
        <strain evidence="4">CCUG 60742</strain>
    </source>
</reference>
<protein>
    <submittedName>
        <fullName evidence="3">Acyltransferase family protein</fullName>
        <ecNumber evidence="3">2.3.-.-</ecNumber>
    </submittedName>
</protein>
<feature type="transmembrane region" description="Helical" evidence="1">
    <location>
        <begin position="296"/>
        <end position="313"/>
    </location>
</feature>
<gene>
    <name evidence="3" type="ORF">ACFQZI_10085</name>
</gene>